<evidence type="ECO:0000259" key="2">
    <source>
        <dbReference type="Pfam" id="PF12969"/>
    </source>
</evidence>
<reference evidence="4" key="1">
    <citation type="submission" date="2016-11" db="EMBL/GenBank/DDBJ databases">
        <authorList>
            <person name="Varghese N."/>
            <person name="Submissions S."/>
        </authorList>
    </citation>
    <scope>NUCLEOTIDE SEQUENCE [LARGE SCALE GENOMIC DNA]</scope>
    <source>
        <strain evidence="4">YR203</strain>
    </source>
</reference>
<evidence type="ECO:0000313" key="4">
    <source>
        <dbReference type="Proteomes" id="UP000184108"/>
    </source>
</evidence>
<organism evidence="3 4">
    <name type="scientific">Chryseobacterium vrystaatense</name>
    <dbReference type="NCBI Taxonomy" id="307480"/>
    <lineage>
        <taxon>Bacteria</taxon>
        <taxon>Pseudomonadati</taxon>
        <taxon>Bacteroidota</taxon>
        <taxon>Flavobacteriia</taxon>
        <taxon>Flavobacteriales</taxon>
        <taxon>Weeksellaceae</taxon>
        <taxon>Chryseobacterium group</taxon>
        <taxon>Chryseobacterium</taxon>
    </lineage>
</organism>
<protein>
    <recommendedName>
        <fullName evidence="2">DUF3857 domain-containing protein</fullName>
    </recommendedName>
</protein>
<evidence type="ECO:0000313" key="3">
    <source>
        <dbReference type="EMBL" id="SHF40624.1"/>
    </source>
</evidence>
<gene>
    <name evidence="3" type="ORF">SAMN02787073_2224</name>
</gene>
<sequence length="631" mass="71607">MMKILIIGALSTASIYFAQNYPVSAIPENLKKNASVVIRKETTAIAINKIDDIVYKKSSVITLLNKDAVGYSIPRIAYGKGNNVSGVKVVIYDEKGAKVKSYSKSDFTDIAANPQGTFYSDNRMLVLPYDYSNFPYTVEFSYEIGDENTVFIPDYTPFYENNVSLQESTFSIINKSGINLRTKIYESPFGYATVNTRTENDSRFYSFQNIAAIDTKDLAPSPQKILPKVSFSLDHFNLVGKKGSITSWQDFGKWYYDNLLNPVSVSTPQIKAEIASLNLSGTTEEKVKKIYQYMQSKTRYIFVALGIGGWQPMLPDEVQKKGYGDCKGLSNYMRTLLTEAGIQSYYAIINSNSSPVSFDKDFPKMAGNHVILVIPTEKGNIWLENTSQEIAFNHLSFSTTDRNVLAVKSDGIEIMQTPSYSAEQNTGIQHIDIQLNTDKTVSGKAKLSYKGSQYDFNLIYLMLPEKDKIDFMKKRLSTLNIENLDIKSITNNKDQGIIDLDIDFKASNYSKMLGEGYIFRAVPIYNDVFYQEEENRKLPFESKLSYQDEYHIAYQVPANYFIEEIPKDVSLNSEFGTYSISFVKEDGKLLVKRTIKINKGLYSKEKYNEYIVFRKKILNSDNSKILITKKS</sequence>
<proteinExistence type="predicted"/>
<dbReference type="Proteomes" id="UP000184108">
    <property type="component" value="Unassembled WGS sequence"/>
</dbReference>
<dbReference type="Pfam" id="PF12969">
    <property type="entry name" value="DUF3857"/>
    <property type="match status" value="1"/>
</dbReference>
<dbReference type="EMBL" id="FQVE01000002">
    <property type="protein sequence ID" value="SHF40624.1"/>
    <property type="molecule type" value="Genomic_DNA"/>
</dbReference>
<dbReference type="InterPro" id="IPR024618">
    <property type="entry name" value="DUF3857"/>
</dbReference>
<dbReference type="RefSeq" id="WP_073173489.1">
    <property type="nucleotide sequence ID" value="NZ_FQVE01000002.1"/>
</dbReference>
<accession>A0A1M5BDQ0</accession>
<dbReference type="Gene3D" id="2.60.120.1130">
    <property type="match status" value="1"/>
</dbReference>
<feature type="domain" description="DUF3857" evidence="2">
    <location>
        <begin position="55"/>
        <end position="208"/>
    </location>
</feature>
<dbReference type="AlphaFoldDB" id="A0A1M5BDQ0"/>
<feature type="chain" id="PRO_5013381970" description="DUF3857 domain-containing protein" evidence="1">
    <location>
        <begin position="19"/>
        <end position="631"/>
    </location>
</feature>
<dbReference type="Gene3D" id="2.60.40.3140">
    <property type="match status" value="1"/>
</dbReference>
<feature type="signal peptide" evidence="1">
    <location>
        <begin position="1"/>
        <end position="18"/>
    </location>
</feature>
<evidence type="ECO:0000256" key="1">
    <source>
        <dbReference type="SAM" id="SignalP"/>
    </source>
</evidence>
<dbReference type="Gene3D" id="3.10.620.30">
    <property type="match status" value="1"/>
</dbReference>
<name>A0A1M5BDQ0_9FLAO</name>
<keyword evidence="1" id="KW-0732">Signal</keyword>